<dbReference type="Pfam" id="PF13830">
    <property type="entry name" value="DUF4192"/>
    <property type="match status" value="1"/>
</dbReference>
<evidence type="ECO:0000313" key="1">
    <source>
        <dbReference type="EMBL" id="SFS67364.1"/>
    </source>
</evidence>
<dbReference type="EMBL" id="FOZX01000003">
    <property type="protein sequence ID" value="SFS67364.1"/>
    <property type="molecule type" value="Genomic_DNA"/>
</dbReference>
<organism evidence="1 2">
    <name type="scientific">Saccharopolyspora flava</name>
    <dbReference type="NCBI Taxonomy" id="95161"/>
    <lineage>
        <taxon>Bacteria</taxon>
        <taxon>Bacillati</taxon>
        <taxon>Actinomycetota</taxon>
        <taxon>Actinomycetes</taxon>
        <taxon>Pseudonocardiales</taxon>
        <taxon>Pseudonocardiaceae</taxon>
        <taxon>Saccharopolyspora</taxon>
    </lineage>
</organism>
<keyword evidence="2" id="KW-1185">Reference proteome</keyword>
<sequence length="366" mass="38926">MTTRLNTQLSLSDPGDVLAAIPHMLGFHPTDSFVLITMHDLTGTPRFGATMRVDLPCPSQACTFSELLLTGPVSRQQAEGVFMVVIGDRPNLAACPETCGGSCHATDTPGDGSGTPLADVVEVLRKTLLQAGIITAHAVHVPEIAVGEPWTCYYDPDCRGVVADPKESPMGALMASEGAVTFGSRDELRELVAPESPEVLNRWSAKLDALVEDAIDSYDPSRHDRDVRTVFAAMRRIAAGSALTEDDLLGVLQAVSDVGVRDVVIGAALTELARPAEELWLTLVRKAPEPEVVEVAALLAFSAYVRGEGSLASVALERIEKVKLDHNLGVLLRRALDAGVPPAELARIARGSADDVQLLLDEEGPC</sequence>
<evidence type="ECO:0008006" key="3">
    <source>
        <dbReference type="Google" id="ProtNLM"/>
    </source>
</evidence>
<gene>
    <name evidence="1" type="ORF">SAMN05660874_02564</name>
</gene>
<dbReference type="Proteomes" id="UP000198852">
    <property type="component" value="Unassembled WGS sequence"/>
</dbReference>
<dbReference type="OrthoDB" id="3264463at2"/>
<dbReference type="AlphaFoldDB" id="A0A1I6RRQ7"/>
<name>A0A1I6RRQ7_9PSEU</name>
<dbReference type="RefSeq" id="WP_139274058.1">
    <property type="nucleotide sequence ID" value="NZ_FOZX01000003.1"/>
</dbReference>
<protein>
    <recommendedName>
        <fullName evidence="3">DUF4192 domain-containing protein</fullName>
    </recommendedName>
</protein>
<proteinExistence type="predicted"/>
<reference evidence="2" key="1">
    <citation type="submission" date="2016-10" db="EMBL/GenBank/DDBJ databases">
        <authorList>
            <person name="Varghese N."/>
            <person name="Submissions S."/>
        </authorList>
    </citation>
    <scope>NUCLEOTIDE SEQUENCE [LARGE SCALE GENOMIC DNA]</scope>
    <source>
        <strain evidence="2">DSM 44771</strain>
    </source>
</reference>
<dbReference type="InterPro" id="IPR025447">
    <property type="entry name" value="DUF4192"/>
</dbReference>
<evidence type="ECO:0000313" key="2">
    <source>
        <dbReference type="Proteomes" id="UP000198852"/>
    </source>
</evidence>
<accession>A0A1I6RRQ7</accession>
<dbReference type="STRING" id="95161.SAMN05660874_02564"/>